<dbReference type="EC" id="3.2.1.4" evidence="3"/>
<keyword evidence="8" id="KW-0732">Signal</keyword>
<proteinExistence type="inferred from homology"/>
<keyword evidence="6" id="KW-0326">Glycosidase</keyword>
<dbReference type="GO" id="GO:0030245">
    <property type="term" value="P:cellulose catabolic process"/>
    <property type="evidence" value="ECO:0007669"/>
    <property type="project" value="UniProtKB-KW"/>
</dbReference>
<keyword evidence="4" id="KW-0378">Hydrolase</keyword>
<dbReference type="InterPro" id="IPR012341">
    <property type="entry name" value="6hp_glycosidase-like_sf"/>
</dbReference>
<organism evidence="9 10">
    <name type="scientific">Mucilaginibacter conchicola</name>
    <dbReference type="NCBI Taxonomy" id="2303333"/>
    <lineage>
        <taxon>Bacteria</taxon>
        <taxon>Pseudomonadati</taxon>
        <taxon>Bacteroidota</taxon>
        <taxon>Sphingobacteriia</taxon>
        <taxon>Sphingobacteriales</taxon>
        <taxon>Sphingobacteriaceae</taxon>
        <taxon>Mucilaginibacter</taxon>
    </lineage>
</organism>
<evidence type="ECO:0000313" key="9">
    <source>
        <dbReference type="EMBL" id="RFZ94005.1"/>
    </source>
</evidence>
<dbReference type="SUPFAM" id="SSF48208">
    <property type="entry name" value="Six-hairpin glycosidases"/>
    <property type="match status" value="1"/>
</dbReference>
<feature type="chain" id="PRO_5016887168" description="cellulase" evidence="8">
    <location>
        <begin position="25"/>
        <end position="423"/>
    </location>
</feature>
<dbReference type="GO" id="GO:0008810">
    <property type="term" value="F:cellulase activity"/>
    <property type="evidence" value="ECO:0007669"/>
    <property type="project" value="UniProtKB-EC"/>
</dbReference>
<dbReference type="EMBL" id="QWDC01000001">
    <property type="protein sequence ID" value="RFZ94005.1"/>
    <property type="molecule type" value="Genomic_DNA"/>
</dbReference>
<evidence type="ECO:0000256" key="2">
    <source>
        <dbReference type="ARBA" id="ARBA00009209"/>
    </source>
</evidence>
<feature type="signal peptide" evidence="8">
    <location>
        <begin position="1"/>
        <end position="24"/>
    </location>
</feature>
<dbReference type="InterPro" id="IPR002037">
    <property type="entry name" value="Glyco_hydro_8"/>
</dbReference>
<protein>
    <recommendedName>
        <fullName evidence="3">cellulase</fullName>
        <ecNumber evidence="3">3.2.1.4</ecNumber>
    </recommendedName>
</protein>
<evidence type="ECO:0000256" key="4">
    <source>
        <dbReference type="ARBA" id="ARBA00022801"/>
    </source>
</evidence>
<comment type="caution">
    <text evidence="9">The sequence shown here is derived from an EMBL/GenBank/DDBJ whole genome shotgun (WGS) entry which is preliminary data.</text>
</comment>
<gene>
    <name evidence="9" type="ORF">D0C36_00110</name>
</gene>
<keyword evidence="7" id="KW-0624">Polysaccharide degradation</keyword>
<reference evidence="9 10" key="1">
    <citation type="submission" date="2018-08" db="EMBL/GenBank/DDBJ databases">
        <title>Mucilaginibacter sp. MYSH2.</title>
        <authorList>
            <person name="Seo T."/>
        </authorList>
    </citation>
    <scope>NUCLEOTIDE SEQUENCE [LARGE SCALE GENOMIC DNA]</scope>
    <source>
        <strain evidence="9 10">MYSH2</strain>
    </source>
</reference>
<evidence type="ECO:0000256" key="6">
    <source>
        <dbReference type="ARBA" id="ARBA00023295"/>
    </source>
</evidence>
<keyword evidence="10" id="KW-1185">Reference proteome</keyword>
<dbReference type="InterPro" id="IPR008928">
    <property type="entry name" value="6-hairpin_glycosidase_sf"/>
</dbReference>
<evidence type="ECO:0000256" key="3">
    <source>
        <dbReference type="ARBA" id="ARBA00012601"/>
    </source>
</evidence>
<evidence type="ECO:0000256" key="5">
    <source>
        <dbReference type="ARBA" id="ARBA00023001"/>
    </source>
</evidence>
<evidence type="ECO:0000256" key="7">
    <source>
        <dbReference type="ARBA" id="ARBA00023326"/>
    </source>
</evidence>
<sequence length="423" mass="47746">MINLVSKLCALLLLISPMVVYPQAASRPFPYHAKYSADCIKPNNISQAKMDAAVGKLYDQWKARYVKPAKPLGQSYVLADDKGVNKVISEGQGYGMVITVLMAGYDKNAQDVYNKLFRYYYAHRCNSRGTTLMKWVQYNNGKEDNSSAADGDLDIAYSLLLANKQWGSKGEINYLEKAHALLDDIKMYEVNKLSGAMLSSNAVEEDSKQAGYREYFSTRSSDFMPTHLRAFAAAKADDSWMRVITSTYNILNAMQAKNTKTGLIPDFMVDIDKGPKPAPKDFQGDEHLNCGAYDYNACRIPWRVGLDYVLHGDLRSQLIVKRMNNWIRRQTKDNPRTIADGYYLNGARLHTKPDALHLSFVAPFGVAAMAGKENQAWLNSIWAYLNLVTVKDYDIDKSFGYYDNSIKLICMIIMSGNYWSPEN</sequence>
<dbReference type="Proteomes" id="UP000264217">
    <property type="component" value="Unassembled WGS sequence"/>
</dbReference>
<evidence type="ECO:0000313" key="10">
    <source>
        <dbReference type="Proteomes" id="UP000264217"/>
    </source>
</evidence>
<keyword evidence="7" id="KW-0119">Carbohydrate metabolism</keyword>
<dbReference type="Gene3D" id="1.50.10.10">
    <property type="match status" value="1"/>
</dbReference>
<accession>A0A372NV89</accession>
<evidence type="ECO:0000256" key="8">
    <source>
        <dbReference type="SAM" id="SignalP"/>
    </source>
</evidence>
<dbReference type="PRINTS" id="PR00735">
    <property type="entry name" value="GLHYDRLASE8"/>
</dbReference>
<dbReference type="AlphaFoldDB" id="A0A372NV89"/>
<comment type="similarity">
    <text evidence="2">Belongs to the glycosyl hydrolase 8 (cellulase D) family.</text>
</comment>
<name>A0A372NV89_9SPHI</name>
<evidence type="ECO:0000256" key="1">
    <source>
        <dbReference type="ARBA" id="ARBA00000966"/>
    </source>
</evidence>
<comment type="catalytic activity">
    <reaction evidence="1">
        <text>Endohydrolysis of (1-&gt;4)-beta-D-glucosidic linkages in cellulose, lichenin and cereal beta-D-glucans.</text>
        <dbReference type="EC" id="3.2.1.4"/>
    </reaction>
</comment>
<keyword evidence="5" id="KW-0136">Cellulose degradation</keyword>
<dbReference type="Pfam" id="PF01270">
    <property type="entry name" value="Glyco_hydro_8"/>
    <property type="match status" value="1"/>
</dbReference>